<dbReference type="SUPFAM" id="SSF52402">
    <property type="entry name" value="Adenine nucleotide alpha hydrolases-like"/>
    <property type="match status" value="1"/>
</dbReference>
<name>A0A6B9FLN5_9HYPH</name>
<evidence type="ECO:0000313" key="1">
    <source>
        <dbReference type="EMBL" id="QGY03463.1"/>
    </source>
</evidence>
<gene>
    <name evidence="1" type="ORF">MMSR116_17345</name>
</gene>
<dbReference type="AlphaFoldDB" id="A0A6B9FLN5"/>
<dbReference type="GO" id="GO:0016787">
    <property type="term" value="F:hydrolase activity"/>
    <property type="evidence" value="ECO:0007669"/>
    <property type="project" value="UniProtKB-KW"/>
</dbReference>
<dbReference type="OrthoDB" id="9776919at2"/>
<reference evidence="1 2" key="1">
    <citation type="journal article" date="2012" name="Genet. Mol. Biol.">
        <title>Analysis of 16S rRNA and mxaF genes revealing insights into Methylobacterium niche-specific plant association.</title>
        <authorList>
            <person name="Dourado M.N."/>
            <person name="Andreote F.D."/>
            <person name="Dini-Andreote F."/>
            <person name="Conti R."/>
            <person name="Araujo J.M."/>
            <person name="Araujo W.L."/>
        </authorList>
    </citation>
    <scope>NUCLEOTIDE SEQUENCE [LARGE SCALE GENOMIC DNA]</scope>
    <source>
        <strain evidence="1 2">SR1.6/6</strain>
    </source>
</reference>
<dbReference type="Gene3D" id="3.40.50.620">
    <property type="entry name" value="HUPs"/>
    <property type="match status" value="1"/>
</dbReference>
<dbReference type="PANTHER" id="PTHR43169">
    <property type="entry name" value="EXSB FAMILY PROTEIN"/>
    <property type="match status" value="1"/>
</dbReference>
<keyword evidence="1" id="KW-0378">Hydrolase</keyword>
<protein>
    <submittedName>
        <fullName evidence="1">Adenine nucleotide alpha hydrolase</fullName>
    </submittedName>
</protein>
<dbReference type="RefSeq" id="WP_010686606.1">
    <property type="nucleotide sequence ID" value="NZ_CP043538.1"/>
</dbReference>
<sequence length="273" mass="28815">MTRQHLETVLSGLGPVSVAVSGGVDSLTLATFAHRLAPGAALMVHAVSPAVPEEATARVRAEGAREGWDLRVIEAGEFADPAYRANPVNRCFFCKTNLYGAVRQVTDRQILSGANRDDLGEYRPGLDAAREHGVRHPYVEAGFDKAAVRALARDLGLGTVAELPAAPCLSSRVETGIPIEPETLGFIHAVERLVGGVLDADSGAKRAVRCRVRAEGVVVELDPASLAALAAEDREKLGAGIRDIAPARLAGLVRFAPYRVGSAFLVPQGEARS</sequence>
<evidence type="ECO:0000313" key="2">
    <source>
        <dbReference type="Proteomes" id="UP000012488"/>
    </source>
</evidence>
<dbReference type="InterPro" id="IPR052188">
    <property type="entry name" value="Ni-pincer_cofactor_biosynth"/>
</dbReference>
<organism evidence="1 2">
    <name type="scientific">Methylobacterium mesophilicum SR1.6/6</name>
    <dbReference type="NCBI Taxonomy" id="908290"/>
    <lineage>
        <taxon>Bacteria</taxon>
        <taxon>Pseudomonadati</taxon>
        <taxon>Pseudomonadota</taxon>
        <taxon>Alphaproteobacteria</taxon>
        <taxon>Hyphomicrobiales</taxon>
        <taxon>Methylobacteriaceae</taxon>
        <taxon>Methylobacterium</taxon>
    </lineage>
</organism>
<dbReference type="InterPro" id="IPR014729">
    <property type="entry name" value="Rossmann-like_a/b/a_fold"/>
</dbReference>
<dbReference type="KEGG" id="mmes:MMSR116_17345"/>
<dbReference type="Proteomes" id="UP000012488">
    <property type="component" value="Chromosome"/>
</dbReference>
<dbReference type="EMBL" id="CP043538">
    <property type="protein sequence ID" value="QGY03463.1"/>
    <property type="molecule type" value="Genomic_DNA"/>
</dbReference>
<reference evidence="1 2" key="2">
    <citation type="journal article" date="2013" name="Genome Announc.">
        <title>Draft Genome Sequence of Methylobacterium mesophilicum Strain SR1.6/6, Isolated from Citrus sinensis.</title>
        <authorList>
            <person name="Marinho Almeida D."/>
            <person name="Dini-Andreote F."/>
            <person name="Camargo Neves A.A."/>
            <person name="Juca Ramos R.T."/>
            <person name="Andreote F.D."/>
            <person name="Carneiro A.R."/>
            <person name="Oliveira de Souza Lima A."/>
            <person name="Caracciolo Gomes de Sa P.H."/>
            <person name="Ribeiro Barbosa M.S."/>
            <person name="Araujo W.L."/>
            <person name="Silva A."/>
        </authorList>
    </citation>
    <scope>NUCLEOTIDE SEQUENCE [LARGE SCALE GENOMIC DNA]</scope>
    <source>
        <strain evidence="1 2">SR1.6/6</strain>
    </source>
</reference>
<accession>A0A6B9FLN5</accession>
<proteinExistence type="predicted"/>
<dbReference type="PANTHER" id="PTHR43169:SF2">
    <property type="entry name" value="NAD_GMP SYNTHASE DOMAIN-CONTAINING PROTEIN"/>
    <property type="match status" value="1"/>
</dbReference>